<dbReference type="OrthoDB" id="6108017at2759"/>
<dbReference type="EMBL" id="LR899009">
    <property type="protein sequence ID" value="CAD7079977.1"/>
    <property type="molecule type" value="Genomic_DNA"/>
</dbReference>
<dbReference type="Proteomes" id="UP000594454">
    <property type="component" value="Chromosome 1"/>
</dbReference>
<evidence type="ECO:0000313" key="3">
    <source>
        <dbReference type="Proteomes" id="UP000594454"/>
    </source>
</evidence>
<sequence length="433" mass="50100">MISSHLHAFRGYQTRKAYSPLLNEKTGQIDQSTADFLKRYVQRWRAKSLFQVLLHYRAARFQDFVNLSQQVHLYNQRVVAGLHATARGVNIDKVDARQNNPSLFGAMPMPLRKIPFKMDDIPYYDTSYMCDIVSPVANYGVTVDEEQETWDAPLQPPPSLTQYLMTYNAYKREQACQTNWDRRDEVDVVYEQQFSRDPTNMRRTNYEYSRGPDSSYLHPQWNDNRRQSYVPAESRRSSYIPGEFRGVNSSTQSYGAYDNRRFSSSSQVSHDFDSHRRNSLSKKRTAPTPPPMKGMRNENSWMKNDRPQNPVREMQMMARRDNPNHNFDDGDEPPFNFQAMLRKTNYAAKDDMTNNAYNSNARSSPRRNFQPKSSMPSSRSENFSHKRQGSTSSDKRSASTANLSEVGNINETPSYIEEEIAPGVTLQGNAYII</sequence>
<accession>A0A7R8UG74</accession>
<keyword evidence="3" id="KW-1185">Reference proteome</keyword>
<protein>
    <submittedName>
        <fullName evidence="2">Uncharacterized protein</fullName>
    </submittedName>
</protein>
<organism evidence="2 3">
    <name type="scientific">Hermetia illucens</name>
    <name type="common">Black soldier fly</name>
    <dbReference type="NCBI Taxonomy" id="343691"/>
    <lineage>
        <taxon>Eukaryota</taxon>
        <taxon>Metazoa</taxon>
        <taxon>Ecdysozoa</taxon>
        <taxon>Arthropoda</taxon>
        <taxon>Hexapoda</taxon>
        <taxon>Insecta</taxon>
        <taxon>Pterygota</taxon>
        <taxon>Neoptera</taxon>
        <taxon>Endopterygota</taxon>
        <taxon>Diptera</taxon>
        <taxon>Brachycera</taxon>
        <taxon>Stratiomyomorpha</taxon>
        <taxon>Stratiomyidae</taxon>
        <taxon>Hermetiinae</taxon>
        <taxon>Hermetia</taxon>
    </lineage>
</organism>
<feature type="compositionally biased region" description="Polar residues" evidence="1">
    <location>
        <begin position="353"/>
        <end position="381"/>
    </location>
</feature>
<feature type="region of interest" description="Disordered" evidence="1">
    <location>
        <begin position="200"/>
        <end position="307"/>
    </location>
</feature>
<dbReference type="AlphaFoldDB" id="A0A7R8UG74"/>
<evidence type="ECO:0000313" key="2">
    <source>
        <dbReference type="EMBL" id="CAD7079977.1"/>
    </source>
</evidence>
<evidence type="ECO:0000256" key="1">
    <source>
        <dbReference type="SAM" id="MobiDB-lite"/>
    </source>
</evidence>
<reference evidence="2 3" key="1">
    <citation type="submission" date="2020-11" db="EMBL/GenBank/DDBJ databases">
        <authorList>
            <person name="Wallbank WR R."/>
            <person name="Pardo Diaz C."/>
            <person name="Kozak K."/>
            <person name="Martin S."/>
            <person name="Jiggins C."/>
            <person name="Moest M."/>
            <person name="Warren A I."/>
            <person name="Generalovic N T."/>
            <person name="Byers J.R.P. K."/>
            <person name="Montejo-Kovacevich G."/>
            <person name="Yen C E."/>
        </authorList>
    </citation>
    <scope>NUCLEOTIDE SEQUENCE [LARGE SCALE GENOMIC DNA]</scope>
</reference>
<proteinExistence type="predicted"/>
<gene>
    <name evidence="2" type="ORF">HERILL_LOCUS3157</name>
</gene>
<dbReference type="InParanoid" id="A0A7R8UG74"/>
<feature type="region of interest" description="Disordered" evidence="1">
    <location>
        <begin position="348"/>
        <end position="406"/>
    </location>
</feature>
<name>A0A7R8UG74_HERIL</name>